<proteinExistence type="predicted"/>
<dbReference type="Proteomes" id="UP000028524">
    <property type="component" value="Unassembled WGS sequence"/>
</dbReference>
<name>A0A084QZW7_STAC4</name>
<gene>
    <name evidence="2" type="ORF">S40285_05657</name>
</gene>
<evidence type="ECO:0000313" key="2">
    <source>
        <dbReference type="EMBL" id="KFA69502.1"/>
    </source>
</evidence>
<dbReference type="InParanoid" id="A0A084QZW7"/>
<organism evidence="2 3">
    <name type="scientific">Stachybotrys chlorohalonatus (strain IBT 40285)</name>
    <dbReference type="NCBI Taxonomy" id="1283841"/>
    <lineage>
        <taxon>Eukaryota</taxon>
        <taxon>Fungi</taxon>
        <taxon>Dikarya</taxon>
        <taxon>Ascomycota</taxon>
        <taxon>Pezizomycotina</taxon>
        <taxon>Sordariomycetes</taxon>
        <taxon>Hypocreomycetidae</taxon>
        <taxon>Hypocreales</taxon>
        <taxon>Stachybotryaceae</taxon>
        <taxon>Stachybotrys</taxon>
    </lineage>
</organism>
<evidence type="ECO:0000313" key="3">
    <source>
        <dbReference type="Proteomes" id="UP000028524"/>
    </source>
</evidence>
<dbReference type="HOGENOM" id="CLU_015256_5_1_1"/>
<dbReference type="AlphaFoldDB" id="A0A084QZW7"/>
<feature type="non-terminal residue" evidence="2">
    <location>
        <position position="1"/>
    </location>
</feature>
<dbReference type="Gene3D" id="3.40.50.300">
    <property type="entry name" value="P-loop containing nucleotide triphosphate hydrolases"/>
    <property type="match status" value="1"/>
</dbReference>
<evidence type="ECO:0000256" key="1">
    <source>
        <dbReference type="SAM" id="MobiDB-lite"/>
    </source>
</evidence>
<dbReference type="EMBL" id="KL659446">
    <property type="protein sequence ID" value="KFA69502.1"/>
    <property type="molecule type" value="Genomic_DNA"/>
</dbReference>
<sequence>SADGTHASALSNGIGSLTIRNDIRTHLEYLQKDSRVKSFSDVNTTPIFTEAVRREVLRSSANLKGNHNKTPFSQYGLLAGDINGQSADPRIFFNVSAPSSTFICGSQGSGKSHSLNCLLENCLIPCRVNALPSPLTGVVFHYDTFASDTGGSPCEAAFLSSNPDIKVRVLCAPTNIAQIKRIYAKLPRITIEELRINESDLNTQRMLGLMAVQSIQGTMPLYLHVVIRILRELRIEQQTKATTFDYGRFKQMLNAETMTEGQLAPLRQRLETLESFMVQKQAKSYDMFNPSKKPNGQATKDKEKNGKQGIGNSWAPKLKQAKHLTVVDLSCPCVTPEMACSLFGICLSLFLEQESSIGRVVALDEAHKYMNDSAECQSLTDALLSTIRLQRHVAARILISTQEPTISPRLLDLCSVTIVHRFTSPDWMDALKKHLAGASRWAEKLNDYDTNNAEEDIQKGSGIQPLILRNTDITASLFALIVTLETGEALLFAPSAVIGVKKNIKSAFSSYMKEDAVKEGSQSGCGCFVKEPGISRGSAQSADMNGSEHGKTKGNDWKNNSNRPGHELTRLHDDGLIRLGPRVLMVRIRKRVTTDGGRSIMAS</sequence>
<evidence type="ECO:0008006" key="4">
    <source>
        <dbReference type="Google" id="ProtNLM"/>
    </source>
</evidence>
<feature type="region of interest" description="Disordered" evidence="1">
    <location>
        <begin position="536"/>
        <end position="568"/>
    </location>
</feature>
<protein>
    <recommendedName>
        <fullName evidence="4">Zona occludens toxin N-terminal domain-containing protein</fullName>
    </recommendedName>
</protein>
<feature type="compositionally biased region" description="Basic and acidic residues" evidence="1">
    <location>
        <begin position="546"/>
        <end position="556"/>
    </location>
</feature>
<accession>A0A084QZW7</accession>
<reference evidence="2 3" key="1">
    <citation type="journal article" date="2014" name="BMC Genomics">
        <title>Comparative genome sequencing reveals chemotype-specific gene clusters in the toxigenic black mold Stachybotrys.</title>
        <authorList>
            <person name="Semeiks J."/>
            <person name="Borek D."/>
            <person name="Otwinowski Z."/>
            <person name="Grishin N.V."/>
        </authorList>
    </citation>
    <scope>NUCLEOTIDE SEQUENCE [LARGE SCALE GENOMIC DNA]</scope>
    <source>
        <strain evidence="2 3">IBT 40285</strain>
    </source>
</reference>
<feature type="region of interest" description="Disordered" evidence="1">
    <location>
        <begin position="287"/>
        <end position="313"/>
    </location>
</feature>
<dbReference type="STRING" id="1283841.A0A084QZW7"/>
<dbReference type="OrthoDB" id="2316594at2759"/>
<dbReference type="SUPFAM" id="SSF52540">
    <property type="entry name" value="P-loop containing nucleoside triphosphate hydrolases"/>
    <property type="match status" value="1"/>
</dbReference>
<dbReference type="InterPro" id="IPR027417">
    <property type="entry name" value="P-loop_NTPase"/>
</dbReference>
<keyword evidence="3" id="KW-1185">Reference proteome</keyword>